<feature type="compositionally biased region" description="Basic residues" evidence="1">
    <location>
        <begin position="40"/>
        <end position="53"/>
    </location>
</feature>
<evidence type="ECO:0000256" key="1">
    <source>
        <dbReference type="SAM" id="MobiDB-lite"/>
    </source>
</evidence>
<name>A0A1R2B5R9_9CILI</name>
<feature type="region of interest" description="Disordered" evidence="1">
    <location>
        <begin position="1"/>
        <end position="119"/>
    </location>
</feature>
<feature type="compositionally biased region" description="Basic and acidic residues" evidence="1">
    <location>
        <begin position="78"/>
        <end position="92"/>
    </location>
</feature>
<feature type="compositionally biased region" description="Basic and acidic residues" evidence="1">
    <location>
        <begin position="54"/>
        <end position="67"/>
    </location>
</feature>
<accession>A0A1R2B5R9</accession>
<dbReference type="AlphaFoldDB" id="A0A1R2B5R9"/>
<dbReference type="Proteomes" id="UP000187209">
    <property type="component" value="Unassembled WGS sequence"/>
</dbReference>
<feature type="compositionally biased region" description="Basic residues" evidence="1">
    <location>
        <begin position="101"/>
        <end position="119"/>
    </location>
</feature>
<reference evidence="2 3" key="1">
    <citation type="submission" date="2016-11" db="EMBL/GenBank/DDBJ databases">
        <title>The macronuclear genome of Stentor coeruleus: a giant cell with tiny introns.</title>
        <authorList>
            <person name="Slabodnick M."/>
            <person name="Ruby J.G."/>
            <person name="Reiff S.B."/>
            <person name="Swart E.C."/>
            <person name="Gosai S."/>
            <person name="Prabakaran S."/>
            <person name="Witkowska E."/>
            <person name="Larue G.E."/>
            <person name="Fisher S."/>
            <person name="Freeman R.M."/>
            <person name="Gunawardena J."/>
            <person name="Chu W."/>
            <person name="Stover N.A."/>
            <person name="Gregory B.D."/>
            <person name="Nowacki M."/>
            <person name="Derisi J."/>
            <person name="Roy S.W."/>
            <person name="Marshall W.F."/>
            <person name="Sood P."/>
        </authorList>
    </citation>
    <scope>NUCLEOTIDE SEQUENCE [LARGE SCALE GENOMIC DNA]</scope>
    <source>
        <strain evidence="2">WM001</strain>
    </source>
</reference>
<protein>
    <submittedName>
        <fullName evidence="2">Uncharacterized protein</fullName>
    </submittedName>
</protein>
<sequence length="119" mass="13759">MKLQQKLETSLDDIIKTSKKKPAVSAKSKGITRTGSDKLKRLKQLNRKGPKTGKNRDQKPNKPDKPKNSNKPGRFNKKPQESKKDDKQDRPRNQPGNKKWAAPKRGSRFNRKFRGRNRN</sequence>
<evidence type="ECO:0000313" key="2">
    <source>
        <dbReference type="EMBL" id="OMJ72118.1"/>
    </source>
</evidence>
<dbReference type="EMBL" id="MPUH01000928">
    <property type="protein sequence ID" value="OMJ72118.1"/>
    <property type="molecule type" value="Genomic_DNA"/>
</dbReference>
<keyword evidence="3" id="KW-1185">Reference proteome</keyword>
<comment type="caution">
    <text evidence="2">The sequence shown here is derived from an EMBL/GenBank/DDBJ whole genome shotgun (WGS) entry which is preliminary data.</text>
</comment>
<organism evidence="2 3">
    <name type="scientific">Stentor coeruleus</name>
    <dbReference type="NCBI Taxonomy" id="5963"/>
    <lineage>
        <taxon>Eukaryota</taxon>
        <taxon>Sar</taxon>
        <taxon>Alveolata</taxon>
        <taxon>Ciliophora</taxon>
        <taxon>Postciliodesmatophora</taxon>
        <taxon>Heterotrichea</taxon>
        <taxon>Heterotrichida</taxon>
        <taxon>Stentoridae</taxon>
        <taxon>Stentor</taxon>
    </lineage>
</organism>
<proteinExistence type="predicted"/>
<gene>
    <name evidence="2" type="ORF">SteCoe_29500</name>
</gene>
<evidence type="ECO:0000313" key="3">
    <source>
        <dbReference type="Proteomes" id="UP000187209"/>
    </source>
</evidence>